<evidence type="ECO:0000313" key="8">
    <source>
        <dbReference type="Proteomes" id="UP000094869"/>
    </source>
</evidence>
<evidence type="ECO:0000313" key="9">
    <source>
        <dbReference type="Proteomes" id="UP000095003"/>
    </source>
</evidence>
<dbReference type="EMBL" id="MCGH01000002">
    <property type="protein sequence ID" value="ODM05829.1"/>
    <property type="molecule type" value="Genomic_DNA"/>
</dbReference>
<name>A0A1E3AB35_9FIRM</name>
<accession>A0A1E3AB35</accession>
<gene>
    <name evidence="3" type="ORF">BEH84_00856</name>
    <name evidence="4" type="ORF">BEI59_18785</name>
    <name evidence="2" type="ORF">BEI61_01718</name>
    <name evidence="5" type="ORF">BEI63_11545</name>
</gene>
<dbReference type="GeneID" id="93299367"/>
<dbReference type="Proteomes" id="UP000095003">
    <property type="component" value="Unassembled WGS sequence"/>
</dbReference>
<organism evidence="2 6">
    <name type="scientific">Eisenbergiella tayi</name>
    <dbReference type="NCBI Taxonomy" id="1432052"/>
    <lineage>
        <taxon>Bacteria</taxon>
        <taxon>Bacillati</taxon>
        <taxon>Bacillota</taxon>
        <taxon>Clostridia</taxon>
        <taxon>Lachnospirales</taxon>
        <taxon>Lachnospiraceae</taxon>
        <taxon>Eisenbergiella</taxon>
    </lineage>
</organism>
<evidence type="ECO:0000313" key="4">
    <source>
        <dbReference type="EMBL" id="ODR49160.1"/>
    </source>
</evidence>
<keyword evidence="8" id="KW-1185">Reference proteome</keyword>
<keyword evidence="1" id="KW-0812">Transmembrane</keyword>
<keyword evidence="1" id="KW-1133">Transmembrane helix</keyword>
<reference evidence="4 7" key="3">
    <citation type="submission" date="2016-08" db="EMBL/GenBank/DDBJ databases">
        <authorList>
            <person name="Seilhamer J.J."/>
        </authorList>
    </citation>
    <scope>NUCLEOTIDE SEQUENCE [LARGE SCALE GENOMIC DNA]</scope>
    <source>
        <strain evidence="4 7">NML150140-1</strain>
    </source>
</reference>
<comment type="caution">
    <text evidence="2">The sequence shown here is derived from an EMBL/GenBank/DDBJ whole genome shotgun (WGS) entry which is preliminary data.</text>
</comment>
<reference evidence="6 9" key="1">
    <citation type="submission" date="2016-07" db="EMBL/GenBank/DDBJ databases">
        <title>Characterization of isolates of Eisenbergiella tayi derived from blood cultures, using whole genome sequencing.</title>
        <authorList>
            <person name="Burdz T."/>
            <person name="Wiebe D."/>
            <person name="Huynh C."/>
            <person name="Bernard K."/>
        </authorList>
    </citation>
    <scope>NUCLEOTIDE SEQUENCE [LARGE SCALE GENOMIC DNA]</scope>
    <source>
        <strain evidence="2 6">NML 110608</strain>
        <strain evidence="3 9">NML 120489</strain>
    </source>
</reference>
<sequence>MMGTIYILLDGVFLLLLFAYLTRNTEAGKGFWSKAYHMLLLGWLKVDIAMAQGMEYVRISLAHIFKSYHYSTGGAENIRRKKEYLREFRQDHKGGAEYYRKREKFNRKIPE</sequence>
<evidence type="ECO:0000313" key="2">
    <source>
        <dbReference type="EMBL" id="ODM05829.1"/>
    </source>
</evidence>
<feature type="transmembrane region" description="Helical" evidence="1">
    <location>
        <begin position="6"/>
        <end position="22"/>
    </location>
</feature>
<dbReference type="AlphaFoldDB" id="A0A1E3AB35"/>
<dbReference type="OrthoDB" id="2064018at2"/>
<dbReference type="Proteomes" id="UP000094869">
    <property type="component" value="Unassembled WGS sequence"/>
</dbReference>
<evidence type="ECO:0000313" key="7">
    <source>
        <dbReference type="Proteomes" id="UP000094271"/>
    </source>
</evidence>
<reference evidence="5 8" key="2">
    <citation type="submission" date="2016-08" db="EMBL/GenBank/DDBJ databases">
        <title>Characterization of Isolates of Eisenbergiella tayi Derived from Blood Cultures, Using Whole Genome Sequencing.</title>
        <authorList>
            <person name="Bernier A.-M."/>
            <person name="Burdz T."/>
            <person name="Wiebe D."/>
            <person name="Bernard K."/>
        </authorList>
    </citation>
    <scope>NUCLEOTIDE SEQUENCE [LARGE SCALE GENOMIC DNA]</scope>
    <source>
        <strain evidence="5 8">NML120146</strain>
    </source>
</reference>
<evidence type="ECO:0000313" key="3">
    <source>
        <dbReference type="EMBL" id="ODM13141.1"/>
    </source>
</evidence>
<dbReference type="RefSeq" id="WP_044964418.1">
    <property type="nucleotide sequence ID" value="NZ_BAABXS010000003.1"/>
</dbReference>
<proteinExistence type="predicted"/>
<dbReference type="EMBL" id="MCGI01000001">
    <property type="protein sequence ID" value="ODM13141.1"/>
    <property type="molecule type" value="Genomic_DNA"/>
</dbReference>
<dbReference type="Proteomes" id="UP000094067">
    <property type="component" value="Unassembled WGS sequence"/>
</dbReference>
<evidence type="ECO:0000256" key="1">
    <source>
        <dbReference type="SAM" id="Phobius"/>
    </source>
</evidence>
<dbReference type="EMBL" id="MEHD01000021">
    <property type="protein sequence ID" value="ODR57726.1"/>
    <property type="molecule type" value="Genomic_DNA"/>
</dbReference>
<evidence type="ECO:0000313" key="5">
    <source>
        <dbReference type="EMBL" id="ODR57726.1"/>
    </source>
</evidence>
<dbReference type="EMBL" id="MEHA01000014">
    <property type="protein sequence ID" value="ODR49160.1"/>
    <property type="molecule type" value="Genomic_DNA"/>
</dbReference>
<evidence type="ECO:0000313" key="6">
    <source>
        <dbReference type="Proteomes" id="UP000094067"/>
    </source>
</evidence>
<dbReference type="Proteomes" id="UP000094271">
    <property type="component" value="Unassembled WGS sequence"/>
</dbReference>
<keyword evidence="1" id="KW-0472">Membrane</keyword>
<protein>
    <submittedName>
        <fullName evidence="2">Uncharacterized protein</fullName>
    </submittedName>
</protein>